<dbReference type="Proteomes" id="UP000638570">
    <property type="component" value="Unassembled WGS sequence"/>
</dbReference>
<dbReference type="PANTHER" id="PTHR37302:SF3">
    <property type="entry name" value="DAMAGE-INDUCIBLE PROTEIN DINB"/>
    <property type="match status" value="1"/>
</dbReference>
<sequence length="169" mass="19208">MTATRNIRMLTRYTAWANSRLYSALSELPVALLLEARPGRPNGMNGILSHSYAVDLIWKAHFEGKGHGLSSRNFEVIPSFDELRLAQRQVDEWYIAYADEQGEESLEQVMSFKFVDGGSGSMSRGDMLLHIVNHKTYHRGYVADMLYESGNRPPTMDLPVFLRDEPPDL</sequence>
<dbReference type="EMBL" id="JAERTZ010000018">
    <property type="protein sequence ID" value="MBL1377407.1"/>
    <property type="molecule type" value="Genomic_DNA"/>
</dbReference>
<name>A0ABS1QS38_9GAMM</name>
<comment type="caution">
    <text evidence="3">The sequence shown here is derived from an EMBL/GenBank/DDBJ whole genome shotgun (WGS) entry which is preliminary data.</text>
</comment>
<accession>A0ABS1QS38</accession>
<evidence type="ECO:0000313" key="3">
    <source>
        <dbReference type="EMBL" id="MBL1377407.1"/>
    </source>
</evidence>
<protein>
    <submittedName>
        <fullName evidence="3">DinB family protein</fullName>
    </submittedName>
</protein>
<dbReference type="InterPro" id="IPR034660">
    <property type="entry name" value="DinB/YfiT-like"/>
</dbReference>
<dbReference type="SUPFAM" id="SSF109854">
    <property type="entry name" value="DinB/YfiT-like putative metalloenzymes"/>
    <property type="match status" value="1"/>
</dbReference>
<gene>
    <name evidence="3" type="ORF">JKV55_08695</name>
</gene>
<evidence type="ECO:0000313" key="4">
    <source>
        <dbReference type="Proteomes" id="UP000638570"/>
    </source>
</evidence>
<dbReference type="PANTHER" id="PTHR37302">
    <property type="entry name" value="SLR1116 PROTEIN"/>
    <property type="match status" value="1"/>
</dbReference>
<evidence type="ECO:0000256" key="1">
    <source>
        <dbReference type="ARBA" id="ARBA00008635"/>
    </source>
</evidence>
<dbReference type="InterPro" id="IPR007837">
    <property type="entry name" value="DinB"/>
</dbReference>
<comment type="similarity">
    <text evidence="1">Belongs to the DinB family.</text>
</comment>
<proteinExistence type="inferred from homology"/>
<evidence type="ECO:0000256" key="2">
    <source>
        <dbReference type="ARBA" id="ARBA00022723"/>
    </source>
</evidence>
<dbReference type="RefSeq" id="WP_202084226.1">
    <property type="nucleotide sequence ID" value="NZ_JAERTZ010000018.1"/>
</dbReference>
<reference evidence="4" key="1">
    <citation type="submission" date="2021-01" db="EMBL/GenBank/DDBJ databases">
        <title>Genome public.</title>
        <authorList>
            <person name="Liu C."/>
            <person name="Sun Q."/>
        </authorList>
    </citation>
    <scope>NUCLEOTIDE SEQUENCE [LARGE SCALE GENOMIC DNA]</scope>
    <source>
        <strain evidence="4">CGMCC 1.18722</strain>
    </source>
</reference>
<dbReference type="Gene3D" id="1.20.120.450">
    <property type="entry name" value="dinb family like domain"/>
    <property type="match status" value="1"/>
</dbReference>
<dbReference type="Pfam" id="PF05163">
    <property type="entry name" value="DinB"/>
    <property type="match status" value="1"/>
</dbReference>
<keyword evidence="4" id="KW-1185">Reference proteome</keyword>
<keyword evidence="2" id="KW-0479">Metal-binding</keyword>
<organism evidence="3 4">
    <name type="scientific">Zobellella iuensis</name>
    <dbReference type="NCBI Taxonomy" id="2803811"/>
    <lineage>
        <taxon>Bacteria</taxon>
        <taxon>Pseudomonadati</taxon>
        <taxon>Pseudomonadota</taxon>
        <taxon>Gammaproteobacteria</taxon>
        <taxon>Aeromonadales</taxon>
        <taxon>Aeromonadaceae</taxon>
        <taxon>Zobellella</taxon>
    </lineage>
</organism>